<dbReference type="AlphaFoldDB" id="A0A9X0DAA2"/>
<dbReference type="Proteomes" id="UP001163046">
    <property type="component" value="Unassembled WGS sequence"/>
</dbReference>
<name>A0A9X0DAA2_9CNID</name>
<evidence type="ECO:0000313" key="1">
    <source>
        <dbReference type="EMBL" id="KAJ7391348.1"/>
    </source>
</evidence>
<organism evidence="1 2">
    <name type="scientific">Desmophyllum pertusum</name>
    <dbReference type="NCBI Taxonomy" id="174260"/>
    <lineage>
        <taxon>Eukaryota</taxon>
        <taxon>Metazoa</taxon>
        <taxon>Cnidaria</taxon>
        <taxon>Anthozoa</taxon>
        <taxon>Hexacorallia</taxon>
        <taxon>Scleractinia</taxon>
        <taxon>Caryophylliina</taxon>
        <taxon>Caryophylliidae</taxon>
        <taxon>Desmophyllum</taxon>
    </lineage>
</organism>
<keyword evidence="2" id="KW-1185">Reference proteome</keyword>
<sequence>MDTDDRCRLVWKKGEDVKKWILRVETYAAARGWNNNKMAAMAAIGLPDDKVEFLLTMPEEDRKDWSKLKKAILTEYRTDAASCEQAFLARMRQPVLERLYREAFEIEEETALSEPSQKAITRQFLRGIPQPISSKLQLDYPESGP</sequence>
<dbReference type="EMBL" id="MU825406">
    <property type="protein sequence ID" value="KAJ7391348.1"/>
    <property type="molecule type" value="Genomic_DNA"/>
</dbReference>
<dbReference type="OrthoDB" id="10497582at2759"/>
<gene>
    <name evidence="1" type="ORF">OS493_018391</name>
</gene>
<evidence type="ECO:0000313" key="2">
    <source>
        <dbReference type="Proteomes" id="UP001163046"/>
    </source>
</evidence>
<accession>A0A9X0DAA2</accession>
<protein>
    <submittedName>
        <fullName evidence="1">Uncharacterized protein</fullName>
    </submittedName>
</protein>
<comment type="caution">
    <text evidence="1">The sequence shown here is derived from an EMBL/GenBank/DDBJ whole genome shotgun (WGS) entry which is preliminary data.</text>
</comment>
<reference evidence="1" key="1">
    <citation type="submission" date="2023-01" db="EMBL/GenBank/DDBJ databases">
        <title>Genome assembly of the deep-sea coral Lophelia pertusa.</title>
        <authorList>
            <person name="Herrera S."/>
            <person name="Cordes E."/>
        </authorList>
    </citation>
    <scope>NUCLEOTIDE SEQUENCE</scope>
    <source>
        <strain evidence="1">USNM1676648</strain>
        <tissue evidence="1">Polyp</tissue>
    </source>
</reference>
<proteinExistence type="predicted"/>